<gene>
    <name evidence="1" type="ORF">GGD71_005716</name>
</gene>
<accession>A0A840G0T1</accession>
<protein>
    <submittedName>
        <fullName evidence="1">Uncharacterized protein</fullName>
    </submittedName>
</protein>
<evidence type="ECO:0000313" key="2">
    <source>
        <dbReference type="Proteomes" id="UP000524450"/>
    </source>
</evidence>
<dbReference type="EMBL" id="JACIFZ010000009">
    <property type="protein sequence ID" value="MBB4224907.1"/>
    <property type="molecule type" value="Genomic_DNA"/>
</dbReference>
<proteinExistence type="predicted"/>
<dbReference type="Proteomes" id="UP000524450">
    <property type="component" value="Unassembled WGS sequence"/>
</dbReference>
<organism evidence="1 2">
    <name type="scientific">Variovorax guangxiensis</name>
    <dbReference type="NCBI Taxonomy" id="1775474"/>
    <lineage>
        <taxon>Bacteria</taxon>
        <taxon>Pseudomonadati</taxon>
        <taxon>Pseudomonadota</taxon>
        <taxon>Betaproteobacteria</taxon>
        <taxon>Burkholderiales</taxon>
        <taxon>Comamonadaceae</taxon>
        <taxon>Variovorax</taxon>
    </lineage>
</organism>
<name>A0A840G0T1_9BURK</name>
<reference evidence="1 2" key="1">
    <citation type="submission" date="2020-08" db="EMBL/GenBank/DDBJ databases">
        <title>Genomic Encyclopedia of Type Strains, Phase IV (KMG-V): Genome sequencing to study the core and pangenomes of soil and plant-associated prokaryotes.</title>
        <authorList>
            <person name="Whitman W."/>
        </authorList>
    </citation>
    <scope>NUCLEOTIDE SEQUENCE [LARGE SCALE GENOMIC DNA]</scope>
    <source>
        <strain evidence="1 2">34/80</strain>
    </source>
</reference>
<dbReference type="RefSeq" id="WP_184641769.1">
    <property type="nucleotide sequence ID" value="NZ_JACIFZ010000009.1"/>
</dbReference>
<comment type="caution">
    <text evidence="1">The sequence shown here is derived from an EMBL/GenBank/DDBJ whole genome shotgun (WGS) entry which is preliminary data.</text>
</comment>
<dbReference type="AlphaFoldDB" id="A0A840G0T1"/>
<evidence type="ECO:0000313" key="1">
    <source>
        <dbReference type="EMBL" id="MBB4224907.1"/>
    </source>
</evidence>
<sequence>MQRACDLASQARCAFRRAARAVATAAAFASRCCLAFIRWPHTDLLRTTMTPGLLAHQQSTRSLLPAEHARAPQFRSKWLIHKGKGSGTAFAYIEHAAN</sequence>